<dbReference type="SMART" id="SM00065">
    <property type="entry name" value="GAF"/>
    <property type="match status" value="1"/>
</dbReference>
<dbReference type="PANTHER" id="PTHR43156:SF2">
    <property type="entry name" value="STAGE II SPORULATION PROTEIN E"/>
    <property type="match status" value="1"/>
</dbReference>
<evidence type="ECO:0000256" key="6">
    <source>
        <dbReference type="ARBA" id="ARBA00023136"/>
    </source>
</evidence>
<dbReference type="PANTHER" id="PTHR43156">
    <property type="entry name" value="STAGE II SPORULATION PROTEIN E-RELATED"/>
    <property type="match status" value="1"/>
</dbReference>
<dbReference type="Gene3D" id="1.20.1730.10">
    <property type="entry name" value="Sodium/glucose cotransporter"/>
    <property type="match status" value="1"/>
</dbReference>
<keyword evidence="5 7" id="KW-1133">Transmembrane helix</keyword>
<dbReference type="PROSITE" id="PS50283">
    <property type="entry name" value="NA_SOLUT_SYMP_3"/>
    <property type="match status" value="1"/>
</dbReference>
<dbReference type="SUPFAM" id="SSF55781">
    <property type="entry name" value="GAF domain-like"/>
    <property type="match status" value="1"/>
</dbReference>
<evidence type="ECO:0000256" key="2">
    <source>
        <dbReference type="ARBA" id="ARBA00006434"/>
    </source>
</evidence>
<feature type="transmembrane region" description="Helical" evidence="7">
    <location>
        <begin position="197"/>
        <end position="224"/>
    </location>
</feature>
<feature type="transmembrane region" description="Helical" evidence="7">
    <location>
        <begin position="422"/>
        <end position="443"/>
    </location>
</feature>
<evidence type="ECO:0000256" key="7">
    <source>
        <dbReference type="SAM" id="Phobius"/>
    </source>
</evidence>
<keyword evidence="3 7" id="KW-0812">Transmembrane</keyword>
<evidence type="ECO:0000259" key="8">
    <source>
        <dbReference type="SMART" id="SM00065"/>
    </source>
</evidence>
<keyword evidence="11" id="KW-1185">Reference proteome</keyword>
<dbReference type="CDD" id="cd10322">
    <property type="entry name" value="SLC5sbd"/>
    <property type="match status" value="1"/>
</dbReference>
<feature type="domain" description="PPM-type phosphatase" evidence="9">
    <location>
        <begin position="864"/>
        <end position="1082"/>
    </location>
</feature>
<feature type="transmembrane region" description="Helical" evidence="7">
    <location>
        <begin position="38"/>
        <end position="57"/>
    </location>
</feature>
<accession>A0ABS5U829</accession>
<dbReference type="Pfam" id="PF07228">
    <property type="entry name" value="SpoIIE"/>
    <property type="match status" value="1"/>
</dbReference>
<dbReference type="InterPro" id="IPR003018">
    <property type="entry name" value="GAF"/>
</dbReference>
<comment type="caution">
    <text evidence="10">The sequence shown here is derived from an EMBL/GenBank/DDBJ whole genome shotgun (WGS) entry which is preliminary data.</text>
</comment>
<dbReference type="Gene3D" id="3.30.450.40">
    <property type="match status" value="1"/>
</dbReference>
<name>A0ABS5U829_9BACT</name>
<proteinExistence type="inferred from homology"/>
<sequence length="1083" mass="120452">MTTGLAQAAIISFLYTLLIFLIAWYAHRRKLKGRSIIGNPYIYTLSIAVYCTSWTFYGSVGKAATTGIDFVMIYLGPSLTAFSWLFLLRRIILIAKENNITSIADFISLRYGKSLWLGALVTMIAIFGIMPYIALQIKAVSTSFHLIAGFKGDEINISHGIHDYKLPIGLLLTLILSIFSVIFGARNLVSSERHEGLVAAVAFESLVKLVSLLGVGTFITYYLFDGFRDIFVKFQHLYPVQFNHLFTFTANPGNGDVTPSFTMLFMSMGAIMLLPRQFHVMVIENSDERHVTTAMWLFPVYLFLINLFVIPIALGGVLTTGSTLGADFFVISIPILTGHNTIAMLAFLGGLSAAAGMVMIEAVAISTMLLNHIFMPVIVRFTPQSWFPLLLINLKRIGIFLVIFLGYFYYRMVGDTYMLVNMGLTSFSAACQFMPAMLGGLYWRRGNCTGAISGILFGFITWFYTLLLPSLIKSGWFSNHLLENGPFGIQMLKPTALFGLTGMDLWSHSLFWSMLFNISSYLICSLVLQQSEKEREQVRKFIGVFELEAHSYPPQEIKRLSKPVTIKQFTALLTKFIGETDARRAIANYLGEQKTNSDGNVSEFELPNLKRFTEKTLAGSVGAAAAGAIVDSYLSDMGSRMESVYDIFSTVRTSLDQSREALYVRLKASEIINRTLDLQIIIDDLLNLLLKEFKLDVALIQLCDENDSLFVMSYQGSNRRPINSQHWFQESKPYCDMVQFDRKVHFVNDARLAGETVELDRTIAEGIVSFAHIPILREGQPSLGIISVYSKTIAGLFTEEFISLLASLAGQLAQAVTIVREIEAKEKERLQKEQALLHNARVLRDMEIAQQIQMSLLPAAPPELFGLEMAGRCISAAHVGGDYYDFFLRDEQTLDLLIADVSGHSVGAALIMAEVRTLLRPQLTTAHSASAILQLLNGQLYDDLTRAELFITMFYGRYNPATGRFSYANAGHNLPLISRAGSPSCIQLDAEGLIIGVKPSVMFEERQIELIKGDVMLLYTDGLTEAAGPEGELFGPLRVCEHLQSVSHLPAKEIIDSLYAAVINYSGSSSFQDDISLVVLKIQ</sequence>
<evidence type="ECO:0000256" key="1">
    <source>
        <dbReference type="ARBA" id="ARBA00004141"/>
    </source>
</evidence>
<dbReference type="EMBL" id="JAHDYS010000006">
    <property type="protein sequence ID" value="MBT1071806.1"/>
    <property type="molecule type" value="Genomic_DNA"/>
</dbReference>
<evidence type="ECO:0000313" key="11">
    <source>
        <dbReference type="Proteomes" id="UP000784128"/>
    </source>
</evidence>
<feature type="transmembrane region" description="Helical" evidence="7">
    <location>
        <begin position="257"/>
        <end position="275"/>
    </location>
</feature>
<dbReference type="InterPro" id="IPR038377">
    <property type="entry name" value="Na/Glc_symporter_sf"/>
</dbReference>
<dbReference type="SUPFAM" id="SSF81606">
    <property type="entry name" value="PP2C-like"/>
    <property type="match status" value="1"/>
</dbReference>
<dbReference type="InterPro" id="IPR052016">
    <property type="entry name" value="Bact_Sigma-Reg"/>
</dbReference>
<feature type="domain" description="GAF" evidence="8">
    <location>
        <begin position="677"/>
        <end position="826"/>
    </location>
</feature>
<dbReference type="Gene3D" id="3.60.40.10">
    <property type="entry name" value="PPM-type phosphatase domain"/>
    <property type="match status" value="1"/>
</dbReference>
<feature type="transmembrane region" description="Helical" evidence="7">
    <location>
        <begin position="63"/>
        <end position="87"/>
    </location>
</feature>
<feature type="transmembrane region" description="Helical" evidence="7">
    <location>
        <begin position="450"/>
        <end position="472"/>
    </location>
</feature>
<evidence type="ECO:0000256" key="4">
    <source>
        <dbReference type="ARBA" id="ARBA00022801"/>
    </source>
</evidence>
<reference evidence="10 11" key="1">
    <citation type="submission" date="2021-05" db="EMBL/GenBank/DDBJ databases">
        <title>The draft genome of Geobacter chapellei DSM 13688.</title>
        <authorList>
            <person name="Xu Z."/>
            <person name="Masuda Y."/>
            <person name="Itoh H."/>
            <person name="Senoo K."/>
        </authorList>
    </citation>
    <scope>NUCLEOTIDE SEQUENCE [LARGE SCALE GENOMIC DNA]</scope>
    <source>
        <strain evidence="10 11">DSM 13688</strain>
    </source>
</reference>
<keyword evidence="4" id="KW-0378">Hydrolase</keyword>
<evidence type="ECO:0000256" key="3">
    <source>
        <dbReference type="ARBA" id="ARBA00022692"/>
    </source>
</evidence>
<dbReference type="InterPro" id="IPR001932">
    <property type="entry name" value="PPM-type_phosphatase-like_dom"/>
</dbReference>
<comment type="subcellular location">
    <subcellularLocation>
        <location evidence="1">Membrane</location>
        <topology evidence="1">Multi-pass membrane protein</topology>
    </subcellularLocation>
</comment>
<feature type="transmembrane region" description="Helical" evidence="7">
    <location>
        <begin position="341"/>
        <end position="374"/>
    </location>
</feature>
<dbReference type="Pfam" id="PF13185">
    <property type="entry name" value="GAF_2"/>
    <property type="match status" value="1"/>
</dbReference>
<dbReference type="InterPro" id="IPR001734">
    <property type="entry name" value="Na/solute_symporter"/>
</dbReference>
<dbReference type="InterPro" id="IPR029016">
    <property type="entry name" value="GAF-like_dom_sf"/>
</dbReference>
<feature type="transmembrane region" description="Helical" evidence="7">
    <location>
        <begin position="296"/>
        <end position="321"/>
    </location>
</feature>
<feature type="transmembrane region" description="Helical" evidence="7">
    <location>
        <begin position="166"/>
        <end position="185"/>
    </location>
</feature>
<dbReference type="SMART" id="SM00331">
    <property type="entry name" value="PP2C_SIG"/>
    <property type="match status" value="1"/>
</dbReference>
<evidence type="ECO:0000256" key="5">
    <source>
        <dbReference type="ARBA" id="ARBA00022989"/>
    </source>
</evidence>
<protein>
    <submittedName>
        <fullName evidence="10">SpoIIE family protein phosphatase</fullName>
    </submittedName>
</protein>
<feature type="transmembrane region" description="Helical" evidence="7">
    <location>
        <begin position="386"/>
        <end position="410"/>
    </location>
</feature>
<organism evidence="10 11">
    <name type="scientific">Pelotalea chapellei</name>
    <dbReference type="NCBI Taxonomy" id="44671"/>
    <lineage>
        <taxon>Bacteria</taxon>
        <taxon>Pseudomonadati</taxon>
        <taxon>Thermodesulfobacteriota</taxon>
        <taxon>Desulfuromonadia</taxon>
        <taxon>Geobacterales</taxon>
        <taxon>Geobacteraceae</taxon>
        <taxon>Pelotalea</taxon>
    </lineage>
</organism>
<comment type="similarity">
    <text evidence="2">Belongs to the sodium:solute symporter (SSF) (TC 2.A.21) family.</text>
</comment>
<gene>
    <name evidence="10" type="ORF">KJB30_08435</name>
</gene>
<feature type="transmembrane region" description="Helical" evidence="7">
    <location>
        <begin position="6"/>
        <end position="26"/>
    </location>
</feature>
<evidence type="ECO:0000259" key="9">
    <source>
        <dbReference type="SMART" id="SM00331"/>
    </source>
</evidence>
<evidence type="ECO:0000313" key="10">
    <source>
        <dbReference type="EMBL" id="MBT1071806.1"/>
    </source>
</evidence>
<dbReference type="RefSeq" id="WP_214297967.1">
    <property type="nucleotide sequence ID" value="NZ_JAHDYS010000006.1"/>
</dbReference>
<dbReference type="Proteomes" id="UP000784128">
    <property type="component" value="Unassembled WGS sequence"/>
</dbReference>
<keyword evidence="6 7" id="KW-0472">Membrane</keyword>
<feature type="transmembrane region" description="Helical" evidence="7">
    <location>
        <begin position="115"/>
        <end position="135"/>
    </location>
</feature>
<dbReference type="InterPro" id="IPR036457">
    <property type="entry name" value="PPM-type-like_dom_sf"/>
</dbReference>